<comment type="similarity">
    <text evidence="7">Belongs to the PINc/VapC protein family.</text>
</comment>
<dbReference type="EC" id="3.1.-.-" evidence="7"/>
<dbReference type="AlphaFoldDB" id="A0A498Q6I3"/>
<dbReference type="GO" id="GO:0004540">
    <property type="term" value="F:RNA nuclease activity"/>
    <property type="evidence" value="ECO:0007669"/>
    <property type="project" value="InterPro"/>
</dbReference>
<keyword evidence="7" id="KW-0800">Toxin</keyword>
<dbReference type="InterPro" id="IPR022907">
    <property type="entry name" value="VapC_family"/>
</dbReference>
<comment type="function">
    <text evidence="7">Toxic component of a toxin-antitoxin (TA) system. An RNase.</text>
</comment>
<evidence type="ECO:0000256" key="5">
    <source>
        <dbReference type="ARBA" id="ARBA00022801"/>
    </source>
</evidence>
<sequence>MTSGRIVIVVDASVLAVALGDDGSDGRLARERLADETLVAPDLIDLEVVSAWRRQVEATRIPARRAASAVADLMELPLQRSSHRHLLHRVWELRHALTPYDAAYVALAEALHVALLTADARLSCAPGTRCEIEVVGEISD</sequence>
<evidence type="ECO:0000256" key="3">
    <source>
        <dbReference type="ARBA" id="ARBA00022722"/>
    </source>
</evidence>
<protein>
    <recommendedName>
        <fullName evidence="7">Ribonuclease VapC</fullName>
        <shortName evidence="7">RNase VapC</shortName>
        <ecNumber evidence="7">3.1.-.-</ecNumber>
    </recommendedName>
    <alternativeName>
        <fullName evidence="7">Toxin VapC</fullName>
    </alternativeName>
</protein>
<reference evidence="9 10" key="1">
    <citation type="submission" date="2018-09" db="EMBL/GenBank/DDBJ databases">
        <authorList>
            <person name="Tagini F."/>
        </authorList>
    </citation>
    <scope>NUCLEOTIDE SEQUENCE [LARGE SCALE GENOMIC DNA]</scope>
    <source>
        <strain evidence="9 10">MK136</strain>
    </source>
</reference>
<dbReference type="HAMAP" id="MF_00265">
    <property type="entry name" value="VapC_Nob1"/>
    <property type="match status" value="1"/>
</dbReference>
<name>A0A498Q6I3_9MYCO</name>
<dbReference type="GO" id="GO:0000287">
    <property type="term" value="F:magnesium ion binding"/>
    <property type="evidence" value="ECO:0007669"/>
    <property type="project" value="UniProtKB-UniRule"/>
</dbReference>
<dbReference type="Gene3D" id="3.40.50.1010">
    <property type="entry name" value="5'-nuclease"/>
    <property type="match status" value="1"/>
</dbReference>
<keyword evidence="3 7" id="KW-0540">Nuclease</keyword>
<evidence type="ECO:0000259" key="8">
    <source>
        <dbReference type="Pfam" id="PF01850"/>
    </source>
</evidence>
<comment type="cofactor">
    <cofactor evidence="1 7">
        <name>Mg(2+)</name>
        <dbReference type="ChEBI" id="CHEBI:18420"/>
    </cofactor>
</comment>
<organism evidence="9 10">
    <name type="scientific">Mycobacterium attenuatum</name>
    <dbReference type="NCBI Taxonomy" id="2341086"/>
    <lineage>
        <taxon>Bacteria</taxon>
        <taxon>Bacillati</taxon>
        <taxon>Actinomycetota</taxon>
        <taxon>Actinomycetes</taxon>
        <taxon>Mycobacteriales</taxon>
        <taxon>Mycobacteriaceae</taxon>
        <taxon>Mycobacterium</taxon>
    </lineage>
</organism>
<evidence type="ECO:0000313" key="9">
    <source>
        <dbReference type="EMBL" id="VBA40303.1"/>
    </source>
</evidence>
<dbReference type="PANTHER" id="PTHR35901">
    <property type="entry name" value="RIBONUCLEASE VAPC3"/>
    <property type="match status" value="1"/>
</dbReference>
<dbReference type="SUPFAM" id="SSF88723">
    <property type="entry name" value="PIN domain-like"/>
    <property type="match status" value="1"/>
</dbReference>
<keyword evidence="6 7" id="KW-0460">Magnesium</keyword>
<evidence type="ECO:0000256" key="4">
    <source>
        <dbReference type="ARBA" id="ARBA00022723"/>
    </source>
</evidence>
<dbReference type="InterPro" id="IPR002716">
    <property type="entry name" value="PIN_dom"/>
</dbReference>
<keyword evidence="5 7" id="KW-0378">Hydrolase</keyword>
<proteinExistence type="inferred from homology"/>
<keyword evidence="2 7" id="KW-1277">Toxin-antitoxin system</keyword>
<dbReference type="RefSeq" id="WP_244603972.1">
    <property type="nucleotide sequence ID" value="NZ_UPHP01000090.1"/>
</dbReference>
<dbReference type="CDD" id="cd09873">
    <property type="entry name" value="PIN_Pae0151-like"/>
    <property type="match status" value="1"/>
</dbReference>
<dbReference type="Pfam" id="PF01850">
    <property type="entry name" value="PIN"/>
    <property type="match status" value="1"/>
</dbReference>
<dbReference type="InterPro" id="IPR029060">
    <property type="entry name" value="PIN-like_dom_sf"/>
</dbReference>
<feature type="binding site" evidence="7">
    <location>
        <position position="101"/>
    </location>
    <ligand>
        <name>Mg(2+)</name>
        <dbReference type="ChEBI" id="CHEBI:18420"/>
    </ligand>
</feature>
<dbReference type="PANTHER" id="PTHR35901:SF1">
    <property type="entry name" value="EXONUCLEASE VAPC9"/>
    <property type="match status" value="1"/>
</dbReference>
<evidence type="ECO:0000256" key="7">
    <source>
        <dbReference type="HAMAP-Rule" id="MF_00265"/>
    </source>
</evidence>
<dbReference type="EMBL" id="UPHP01000090">
    <property type="protein sequence ID" value="VBA40303.1"/>
    <property type="molecule type" value="Genomic_DNA"/>
</dbReference>
<keyword evidence="10" id="KW-1185">Reference proteome</keyword>
<feature type="domain" description="PIN" evidence="8">
    <location>
        <begin position="8"/>
        <end position="123"/>
    </location>
</feature>
<accession>A0A498Q6I3</accession>
<dbReference type="InterPro" id="IPR044153">
    <property type="entry name" value="PIN_Pae0151-like"/>
</dbReference>
<dbReference type="InterPro" id="IPR051619">
    <property type="entry name" value="TypeII_TA_RNase_PINc/VapC"/>
</dbReference>
<dbReference type="GO" id="GO:0090729">
    <property type="term" value="F:toxin activity"/>
    <property type="evidence" value="ECO:0007669"/>
    <property type="project" value="UniProtKB-KW"/>
</dbReference>
<keyword evidence="4 7" id="KW-0479">Metal-binding</keyword>
<evidence type="ECO:0000313" key="10">
    <source>
        <dbReference type="Proteomes" id="UP000273307"/>
    </source>
</evidence>
<evidence type="ECO:0000256" key="6">
    <source>
        <dbReference type="ARBA" id="ARBA00022842"/>
    </source>
</evidence>
<evidence type="ECO:0000256" key="1">
    <source>
        <dbReference type="ARBA" id="ARBA00001946"/>
    </source>
</evidence>
<feature type="binding site" evidence="7">
    <location>
        <position position="11"/>
    </location>
    <ligand>
        <name>Mg(2+)</name>
        <dbReference type="ChEBI" id="CHEBI:18420"/>
    </ligand>
</feature>
<dbReference type="GO" id="GO:0016787">
    <property type="term" value="F:hydrolase activity"/>
    <property type="evidence" value="ECO:0007669"/>
    <property type="project" value="UniProtKB-KW"/>
</dbReference>
<gene>
    <name evidence="9" type="primary">vapC9</name>
    <name evidence="7" type="synonym">vapC</name>
    <name evidence="9" type="ORF">LAUMK136_03452</name>
</gene>
<evidence type="ECO:0000256" key="2">
    <source>
        <dbReference type="ARBA" id="ARBA00022649"/>
    </source>
</evidence>
<dbReference type="Proteomes" id="UP000273307">
    <property type="component" value="Unassembled WGS sequence"/>
</dbReference>